<dbReference type="InterPro" id="IPR058532">
    <property type="entry name" value="YjbR/MT2646/Rv2570-like"/>
</dbReference>
<dbReference type="GO" id="GO:0003677">
    <property type="term" value="F:DNA binding"/>
    <property type="evidence" value="ECO:0007669"/>
    <property type="project" value="UniProtKB-KW"/>
</dbReference>
<dbReference type="SUPFAM" id="SSF142906">
    <property type="entry name" value="YjbR-like"/>
    <property type="match status" value="1"/>
</dbReference>
<reference evidence="1 2" key="1">
    <citation type="submission" date="2016-10" db="EMBL/GenBank/DDBJ databases">
        <authorList>
            <person name="Varghese N."/>
            <person name="Submissions S."/>
        </authorList>
    </citation>
    <scope>NUCLEOTIDE SEQUENCE [LARGE SCALE GENOMIC DNA]</scope>
    <source>
        <strain evidence="1 2">CECT 8317</strain>
    </source>
</reference>
<dbReference type="PANTHER" id="PTHR35145">
    <property type="entry name" value="CYTOPLASMIC PROTEIN-RELATED"/>
    <property type="match status" value="1"/>
</dbReference>
<comment type="caution">
    <text evidence="1">The sequence shown here is derived from an EMBL/GenBank/DDBJ whole genome shotgun (WGS) entry which is preliminary data.</text>
</comment>
<dbReference type="PANTHER" id="PTHR35145:SF1">
    <property type="entry name" value="CYTOPLASMIC PROTEIN"/>
    <property type="match status" value="1"/>
</dbReference>
<accession>A0AAQ1G913</accession>
<evidence type="ECO:0000313" key="2">
    <source>
        <dbReference type="Proteomes" id="UP000243518"/>
    </source>
</evidence>
<dbReference type="InterPro" id="IPR038056">
    <property type="entry name" value="YjbR-like_sf"/>
</dbReference>
<protein>
    <submittedName>
        <fullName evidence="1">Predicted DNA-binding protein, MmcQ/YjbR family</fullName>
    </submittedName>
</protein>
<name>A0AAQ1G913_9GAMM</name>
<gene>
    <name evidence="1" type="ORF">SAMN05216586_109101</name>
</gene>
<organism evidence="1 2">
    <name type="scientific">Halopseudomonas aestusnigri</name>
    <dbReference type="NCBI Taxonomy" id="857252"/>
    <lineage>
        <taxon>Bacteria</taxon>
        <taxon>Pseudomonadati</taxon>
        <taxon>Pseudomonadota</taxon>
        <taxon>Gammaproteobacteria</taxon>
        <taxon>Pseudomonadales</taxon>
        <taxon>Pseudomonadaceae</taxon>
        <taxon>Halopseudomonas</taxon>
    </lineage>
</organism>
<evidence type="ECO:0000313" key="1">
    <source>
        <dbReference type="EMBL" id="SEG54957.1"/>
    </source>
</evidence>
<keyword evidence="2" id="KW-1185">Reference proteome</keyword>
<keyword evidence="1" id="KW-0238">DNA-binding</keyword>
<dbReference type="RefSeq" id="WP_200818461.1">
    <property type="nucleotide sequence ID" value="NZ_FNVE01000009.1"/>
</dbReference>
<dbReference type="Pfam" id="PF04237">
    <property type="entry name" value="YjbR"/>
    <property type="match status" value="1"/>
</dbReference>
<dbReference type="EMBL" id="FNVE01000009">
    <property type="protein sequence ID" value="SEG54957.1"/>
    <property type="molecule type" value="Genomic_DNA"/>
</dbReference>
<dbReference type="Gene3D" id="3.90.1150.30">
    <property type="match status" value="1"/>
</dbReference>
<dbReference type="AlphaFoldDB" id="A0AAQ1G913"/>
<proteinExistence type="predicted"/>
<sequence>MDLQGYLRSKPEAEDGYPFGPDAQVFKVQGKLFALVFQRSGCECVNLKCDPHQAPGLRDLFAAVSPGYHMNKRHWNTVRNDDSIPPGELQRMIDHSYALVVRGLPRAKRLGLEARHGRDQIYRGAL</sequence>
<dbReference type="Proteomes" id="UP000243518">
    <property type="component" value="Unassembled WGS sequence"/>
</dbReference>
<dbReference type="InterPro" id="IPR007351">
    <property type="entry name" value="YjbR"/>
</dbReference>